<proteinExistence type="inferred from homology"/>
<dbReference type="GO" id="GO:0005737">
    <property type="term" value="C:cytoplasm"/>
    <property type="evidence" value="ECO:0007669"/>
    <property type="project" value="TreeGrafter"/>
</dbReference>
<feature type="binding site" evidence="9">
    <location>
        <position position="94"/>
    </location>
    <ligand>
        <name>Zn(2+)</name>
        <dbReference type="ChEBI" id="CHEBI:29105"/>
    </ligand>
</feature>
<evidence type="ECO:0000256" key="7">
    <source>
        <dbReference type="ARBA" id="ARBA00048488"/>
    </source>
</evidence>
<feature type="binding site" evidence="9">
    <location>
        <position position="45"/>
    </location>
    <ligand>
        <name>Zn(2+)</name>
        <dbReference type="ChEBI" id="CHEBI:29105"/>
    </ligand>
</feature>
<evidence type="ECO:0000256" key="5">
    <source>
        <dbReference type="ARBA" id="ARBA00022833"/>
    </source>
</evidence>
<evidence type="ECO:0000313" key="11">
    <source>
        <dbReference type="EMBL" id="MDT0581800.1"/>
    </source>
</evidence>
<evidence type="ECO:0000256" key="4">
    <source>
        <dbReference type="ARBA" id="ARBA00022723"/>
    </source>
</evidence>
<dbReference type="EMBL" id="JAVRIE010000001">
    <property type="protein sequence ID" value="MDT0581800.1"/>
    <property type="molecule type" value="Genomic_DNA"/>
</dbReference>
<dbReference type="Pfam" id="PF01641">
    <property type="entry name" value="SelR"/>
    <property type="match status" value="1"/>
</dbReference>
<dbReference type="GO" id="GO:0006979">
    <property type="term" value="P:response to oxidative stress"/>
    <property type="evidence" value="ECO:0007669"/>
    <property type="project" value="InterPro"/>
</dbReference>
<comment type="similarity">
    <text evidence="1 9">Belongs to the MsrB Met sulfoxide reductase family.</text>
</comment>
<evidence type="ECO:0000256" key="2">
    <source>
        <dbReference type="ARBA" id="ARBA00012499"/>
    </source>
</evidence>
<name>A0AAW8R125_9ALTE</name>
<dbReference type="PANTHER" id="PTHR10173">
    <property type="entry name" value="METHIONINE SULFOXIDE REDUCTASE"/>
    <property type="match status" value="1"/>
</dbReference>
<dbReference type="Proteomes" id="UP001249020">
    <property type="component" value="Unassembled WGS sequence"/>
</dbReference>
<comment type="catalytic activity">
    <reaction evidence="7 9">
        <text>L-methionyl-[protein] + [thioredoxin]-disulfide + H2O = L-methionyl-(R)-S-oxide-[protein] + [thioredoxin]-dithiol</text>
        <dbReference type="Rhea" id="RHEA:24164"/>
        <dbReference type="Rhea" id="RHEA-COMP:10698"/>
        <dbReference type="Rhea" id="RHEA-COMP:10700"/>
        <dbReference type="Rhea" id="RHEA-COMP:12313"/>
        <dbReference type="Rhea" id="RHEA-COMP:12314"/>
        <dbReference type="ChEBI" id="CHEBI:15377"/>
        <dbReference type="ChEBI" id="CHEBI:16044"/>
        <dbReference type="ChEBI" id="CHEBI:29950"/>
        <dbReference type="ChEBI" id="CHEBI:45764"/>
        <dbReference type="ChEBI" id="CHEBI:50058"/>
        <dbReference type="EC" id="1.8.4.12"/>
    </reaction>
</comment>
<feature type="domain" description="MsrB" evidence="10">
    <location>
        <begin position="6"/>
        <end position="128"/>
    </location>
</feature>
<dbReference type="SUPFAM" id="SSF51316">
    <property type="entry name" value="Mss4-like"/>
    <property type="match status" value="1"/>
</dbReference>
<evidence type="ECO:0000256" key="9">
    <source>
        <dbReference type="HAMAP-Rule" id="MF_01400"/>
    </source>
</evidence>
<dbReference type="HAMAP" id="MF_01400">
    <property type="entry name" value="MsrB"/>
    <property type="match status" value="1"/>
</dbReference>
<dbReference type="InterPro" id="IPR011057">
    <property type="entry name" value="Mss4-like_sf"/>
</dbReference>
<keyword evidence="5 9" id="KW-0862">Zinc</keyword>
<dbReference type="InterPro" id="IPR028427">
    <property type="entry name" value="Met_Sox_Rdtase_MsrB"/>
</dbReference>
<comment type="cofactor">
    <cofactor evidence="9">
        <name>Zn(2+)</name>
        <dbReference type="ChEBI" id="CHEBI:29105"/>
    </cofactor>
    <text evidence="9">Binds 1 zinc ion per subunit. The zinc ion is important for the structural integrity of the protein.</text>
</comment>
<feature type="binding site" evidence="9">
    <location>
        <position position="97"/>
    </location>
    <ligand>
        <name>Zn(2+)</name>
        <dbReference type="ChEBI" id="CHEBI:29105"/>
    </ligand>
</feature>
<comment type="caution">
    <text evidence="11">The sequence shown here is derived from an EMBL/GenBank/DDBJ whole genome shotgun (WGS) entry which is preliminary data.</text>
</comment>
<dbReference type="EC" id="1.8.4.12" evidence="2 9"/>
<evidence type="ECO:0000313" key="12">
    <source>
        <dbReference type="Proteomes" id="UP001249020"/>
    </source>
</evidence>
<dbReference type="InterPro" id="IPR002579">
    <property type="entry name" value="Met_Sox_Rdtase_MsrB_dom"/>
</dbReference>
<feature type="active site" description="Nucleophile" evidence="9">
    <location>
        <position position="117"/>
    </location>
</feature>
<dbReference type="GO" id="GO:0030091">
    <property type="term" value="P:protein repair"/>
    <property type="evidence" value="ECO:0007669"/>
    <property type="project" value="InterPro"/>
</dbReference>
<evidence type="ECO:0000256" key="8">
    <source>
        <dbReference type="ARBA" id="ARBA00075819"/>
    </source>
</evidence>
<dbReference type="GO" id="GO:0033743">
    <property type="term" value="F:peptide-methionine (R)-S-oxide reductase activity"/>
    <property type="evidence" value="ECO:0007669"/>
    <property type="project" value="UniProtKB-UniRule"/>
</dbReference>
<sequence length="130" mass="14714">MTNMTDKDWKEKLSAEEYRVTRQAGTERPYTGEYLNNESTGNYLCKCCGAQLFDSGAKYDAGCGWPSFYEQSADANVLYRPDDSLGMRRIEIVCKQCEAHLGHVFEDGPQPTGQRYCVNSLSLQFEAKDN</sequence>
<dbReference type="PROSITE" id="PS51790">
    <property type="entry name" value="MSRB"/>
    <property type="match status" value="1"/>
</dbReference>
<dbReference type="FunFam" id="2.170.150.20:FF:000001">
    <property type="entry name" value="Peptide methionine sulfoxide reductase MsrB"/>
    <property type="match status" value="1"/>
</dbReference>
<organism evidence="11 12">
    <name type="scientific">Brumicola blandensis</name>
    <dbReference type="NCBI Taxonomy" id="3075611"/>
    <lineage>
        <taxon>Bacteria</taxon>
        <taxon>Pseudomonadati</taxon>
        <taxon>Pseudomonadota</taxon>
        <taxon>Gammaproteobacteria</taxon>
        <taxon>Alteromonadales</taxon>
        <taxon>Alteromonadaceae</taxon>
        <taxon>Brumicola</taxon>
    </lineage>
</organism>
<dbReference type="Gene3D" id="2.170.150.20">
    <property type="entry name" value="Peptide methionine sulfoxide reductase"/>
    <property type="match status" value="1"/>
</dbReference>
<evidence type="ECO:0000256" key="6">
    <source>
        <dbReference type="ARBA" id="ARBA00023002"/>
    </source>
</evidence>
<dbReference type="AlphaFoldDB" id="A0AAW8R125"/>
<evidence type="ECO:0000259" key="10">
    <source>
        <dbReference type="PROSITE" id="PS51790"/>
    </source>
</evidence>
<dbReference type="RefSeq" id="WP_311360574.1">
    <property type="nucleotide sequence ID" value="NZ_JAVRIE010000001.1"/>
</dbReference>
<evidence type="ECO:0000256" key="1">
    <source>
        <dbReference type="ARBA" id="ARBA00007174"/>
    </source>
</evidence>
<reference evidence="11 12" key="1">
    <citation type="submission" date="2023-09" db="EMBL/GenBank/DDBJ databases">
        <authorList>
            <person name="Rey-Velasco X."/>
        </authorList>
    </citation>
    <scope>NUCLEOTIDE SEQUENCE [LARGE SCALE GENOMIC DNA]</scope>
    <source>
        <strain evidence="11 12">W409</strain>
    </source>
</reference>
<dbReference type="GO" id="GO:0008270">
    <property type="term" value="F:zinc ion binding"/>
    <property type="evidence" value="ECO:0007669"/>
    <property type="project" value="UniProtKB-UniRule"/>
</dbReference>
<protein>
    <recommendedName>
        <fullName evidence="3 9">Peptide methionine sulfoxide reductase MsrB</fullName>
        <ecNumber evidence="2 9">1.8.4.12</ecNumber>
    </recommendedName>
    <alternativeName>
        <fullName evidence="8 9">Peptide-methionine (R)-S-oxide reductase</fullName>
    </alternativeName>
</protein>
<gene>
    <name evidence="9 11" type="primary">msrB</name>
    <name evidence="11" type="ORF">RM544_04550</name>
</gene>
<keyword evidence="12" id="KW-1185">Reference proteome</keyword>
<keyword evidence="6 9" id="KW-0560">Oxidoreductase</keyword>
<accession>A0AAW8R125</accession>
<evidence type="ECO:0000256" key="3">
    <source>
        <dbReference type="ARBA" id="ARBA00021130"/>
    </source>
</evidence>
<keyword evidence="4 9" id="KW-0479">Metal-binding</keyword>
<feature type="binding site" evidence="9">
    <location>
        <position position="48"/>
    </location>
    <ligand>
        <name>Zn(2+)</name>
        <dbReference type="ChEBI" id="CHEBI:29105"/>
    </ligand>
</feature>
<dbReference type="NCBIfam" id="TIGR00357">
    <property type="entry name" value="peptide-methionine (R)-S-oxide reductase MsrB"/>
    <property type="match status" value="1"/>
</dbReference>
<dbReference type="PANTHER" id="PTHR10173:SF52">
    <property type="entry name" value="METHIONINE-R-SULFOXIDE REDUCTASE B1"/>
    <property type="match status" value="1"/>
</dbReference>